<protein>
    <recommendedName>
        <fullName evidence="7">Citrate transporter-like domain-containing protein</fullName>
    </recommendedName>
</protein>
<organism evidence="8 9">
    <name type="scientific">Candidatus Manganitrophus noduliformans</name>
    <dbReference type="NCBI Taxonomy" id="2606439"/>
    <lineage>
        <taxon>Bacteria</taxon>
        <taxon>Pseudomonadati</taxon>
        <taxon>Nitrospirota</taxon>
        <taxon>Nitrospiria</taxon>
        <taxon>Candidatus Troglogloeales</taxon>
        <taxon>Candidatus Manganitrophaceae</taxon>
        <taxon>Candidatus Manganitrophus</taxon>
    </lineage>
</organism>
<dbReference type="Pfam" id="PF03600">
    <property type="entry name" value="CitMHS"/>
    <property type="match status" value="1"/>
</dbReference>
<dbReference type="GO" id="GO:0016020">
    <property type="term" value="C:membrane"/>
    <property type="evidence" value="ECO:0007669"/>
    <property type="project" value="UniProtKB-SubCell"/>
</dbReference>
<dbReference type="AlphaFoldDB" id="A0A7X6DLC8"/>
<keyword evidence="9" id="KW-1185">Reference proteome</keyword>
<feature type="transmembrane region" description="Helical" evidence="6">
    <location>
        <begin position="462"/>
        <end position="482"/>
    </location>
</feature>
<feature type="transmembrane region" description="Helical" evidence="6">
    <location>
        <begin position="425"/>
        <end position="442"/>
    </location>
</feature>
<proteinExistence type="predicted"/>
<feature type="transmembrane region" description="Helical" evidence="6">
    <location>
        <begin position="208"/>
        <end position="226"/>
    </location>
</feature>
<feature type="transmembrane region" description="Helical" evidence="6">
    <location>
        <begin position="41"/>
        <end position="58"/>
    </location>
</feature>
<dbReference type="InterPro" id="IPR004680">
    <property type="entry name" value="Cit_transptr-like_dom"/>
</dbReference>
<feature type="transmembrane region" description="Helical" evidence="6">
    <location>
        <begin position="403"/>
        <end position="419"/>
    </location>
</feature>
<keyword evidence="3 6" id="KW-0812">Transmembrane</keyword>
<dbReference type="GO" id="GO:0055085">
    <property type="term" value="P:transmembrane transport"/>
    <property type="evidence" value="ECO:0007669"/>
    <property type="project" value="InterPro"/>
</dbReference>
<gene>
    <name evidence="8" type="ORF">MNODULE_00925</name>
</gene>
<feature type="transmembrane region" description="Helical" evidence="6">
    <location>
        <begin position="184"/>
        <end position="201"/>
    </location>
</feature>
<evidence type="ECO:0000256" key="4">
    <source>
        <dbReference type="ARBA" id="ARBA00022989"/>
    </source>
</evidence>
<feature type="transmembrane region" description="Helical" evidence="6">
    <location>
        <begin position="246"/>
        <end position="268"/>
    </location>
</feature>
<feature type="transmembrane region" description="Helical" evidence="6">
    <location>
        <begin position="582"/>
        <end position="604"/>
    </location>
</feature>
<evidence type="ECO:0000256" key="6">
    <source>
        <dbReference type="SAM" id="Phobius"/>
    </source>
</evidence>
<feature type="domain" description="Citrate transporter-like" evidence="7">
    <location>
        <begin position="111"/>
        <end position="523"/>
    </location>
</feature>
<keyword evidence="4 6" id="KW-1133">Transmembrane helix</keyword>
<sequence length="610" mass="67773">MDPVTESSNDIVEIESKWYFAICLAIAALIGIFTWNNPPSPNLLGIEVLATILILFLFGSIRYRIDKNAITYGALPIIFVTFFPLWWPQSQLREEMSREGGAALWRAIRENLLSIDGLEKLIHGDTMLFILGLTFFVSVISQTRLLEAVSMNLLRIFEGRVLATVLTIAGLVSFASGILDGVSMIGLTIRVLVIILVMARIRHEGIEFIIMISVILTTVCGMWLAYGEPPNLIMKSNLSLPDTFFLKYALPMAVVTFLIVSQFISGWLKGAMIPLDELDVLEKNIADVRFHQAARKGEVKEIEDMFKEYAGRFGEKKAAVDALYHEGHHPISAMIRAKVDEETVNAFIGDFLGEAFVAPVKSYYHHRKQRGSPGERELELREAGVIERLLEDTRVQRNAAQRWGKLAFIPFLGLLFWHARNHDVPLFISSIAAFSFALLGILAHTKMRKLALREATHEYKEYLFLFPLFLSITMLTAVGFFDQLKAAIERGVDLLGPAHVAVIQFLGSGLLSAVLDNNVVADFASRAIHGMPDMFLFAAAQIAGYAAGGSLTHIGSAQSVVAFAYILRYVDPSFTPLGWIKAMWRLVVIISIALIVILYIKALLVGSVPG</sequence>
<comment type="caution">
    <text evidence="8">The sequence shown here is derived from an EMBL/GenBank/DDBJ whole genome shotgun (WGS) entry which is preliminary data.</text>
</comment>
<dbReference type="EMBL" id="VTOW01000001">
    <property type="protein sequence ID" value="NKE69315.1"/>
    <property type="molecule type" value="Genomic_DNA"/>
</dbReference>
<evidence type="ECO:0000256" key="2">
    <source>
        <dbReference type="ARBA" id="ARBA00022448"/>
    </source>
</evidence>
<evidence type="ECO:0000259" key="7">
    <source>
        <dbReference type="Pfam" id="PF03600"/>
    </source>
</evidence>
<feature type="transmembrane region" description="Helical" evidence="6">
    <location>
        <begin position="527"/>
        <end position="547"/>
    </location>
</feature>
<feature type="transmembrane region" description="Helical" evidence="6">
    <location>
        <begin position="161"/>
        <end position="178"/>
    </location>
</feature>
<comment type="subcellular location">
    <subcellularLocation>
        <location evidence="1">Membrane</location>
        <topology evidence="1">Multi-pass membrane protein</topology>
    </subcellularLocation>
</comment>
<feature type="transmembrane region" description="Helical" evidence="6">
    <location>
        <begin position="70"/>
        <end position="87"/>
    </location>
</feature>
<dbReference type="Proteomes" id="UP000534783">
    <property type="component" value="Unassembled WGS sequence"/>
</dbReference>
<feature type="transmembrane region" description="Helical" evidence="6">
    <location>
        <begin position="121"/>
        <end position="140"/>
    </location>
</feature>
<evidence type="ECO:0000256" key="5">
    <source>
        <dbReference type="ARBA" id="ARBA00023136"/>
    </source>
</evidence>
<keyword evidence="2" id="KW-0813">Transport</keyword>
<feature type="transmembrane region" description="Helical" evidence="6">
    <location>
        <begin position="18"/>
        <end position="35"/>
    </location>
</feature>
<evidence type="ECO:0000256" key="1">
    <source>
        <dbReference type="ARBA" id="ARBA00004141"/>
    </source>
</evidence>
<name>A0A7X6DLC8_9BACT</name>
<dbReference type="RefSeq" id="WP_168057626.1">
    <property type="nucleotide sequence ID" value="NZ_VTOW01000001.1"/>
</dbReference>
<accession>A0A7X6DLC8</accession>
<evidence type="ECO:0000313" key="8">
    <source>
        <dbReference type="EMBL" id="NKE69315.1"/>
    </source>
</evidence>
<feature type="transmembrane region" description="Helical" evidence="6">
    <location>
        <begin position="494"/>
        <end position="515"/>
    </location>
</feature>
<evidence type="ECO:0000313" key="9">
    <source>
        <dbReference type="Proteomes" id="UP000534783"/>
    </source>
</evidence>
<reference evidence="8 9" key="1">
    <citation type="journal article" date="2020" name="Nature">
        <title>Bacterial chemolithoautotrophy via manganese oxidation.</title>
        <authorList>
            <person name="Yu H."/>
            <person name="Leadbetter J.R."/>
        </authorList>
    </citation>
    <scope>NUCLEOTIDE SEQUENCE [LARGE SCALE GENOMIC DNA]</scope>
    <source>
        <strain evidence="8 9">Mn-1</strain>
    </source>
</reference>
<evidence type="ECO:0000256" key="3">
    <source>
        <dbReference type="ARBA" id="ARBA00022692"/>
    </source>
</evidence>
<keyword evidence="5 6" id="KW-0472">Membrane</keyword>